<reference evidence="2 3" key="1">
    <citation type="submission" date="2016-02" db="EMBL/GenBank/DDBJ databases">
        <title>Comparative genomic and transcriptomic foundation for Pichia pastoris.</title>
        <authorList>
            <person name="Love K.R."/>
            <person name="Shah K.A."/>
            <person name="Whittaker C.A."/>
            <person name="Wu J."/>
            <person name="Bartlett M.C."/>
            <person name="Ma D."/>
            <person name="Leeson R.L."/>
            <person name="Priest M."/>
            <person name="Young S.K."/>
            <person name="Love J.C."/>
        </authorList>
    </citation>
    <scope>NUCLEOTIDE SEQUENCE [LARGE SCALE GENOMIC DNA]</scope>
    <source>
        <strain evidence="2 3">ATCC 28485</strain>
    </source>
</reference>
<evidence type="ECO:0000313" key="3">
    <source>
        <dbReference type="Proteomes" id="UP000094565"/>
    </source>
</evidence>
<proteinExistence type="predicted"/>
<keyword evidence="1" id="KW-1133">Transmembrane helix</keyword>
<accession>A0A1B2JHM5</accession>
<gene>
    <name evidence="2" type="primary">YNR040W</name>
    <name evidence="2" type="ORF">ATY40_BA7504594</name>
</gene>
<dbReference type="AlphaFoldDB" id="A0A1B2JHM5"/>
<keyword evidence="3" id="KW-1185">Reference proteome</keyword>
<feature type="transmembrane region" description="Helical" evidence="1">
    <location>
        <begin position="187"/>
        <end position="213"/>
    </location>
</feature>
<dbReference type="OrthoDB" id="4083656at2759"/>
<feature type="transmembrane region" description="Helical" evidence="1">
    <location>
        <begin position="143"/>
        <end position="167"/>
    </location>
</feature>
<organism evidence="2 3">
    <name type="scientific">Komagataella pastoris</name>
    <name type="common">Yeast</name>
    <name type="synonym">Pichia pastoris</name>
    <dbReference type="NCBI Taxonomy" id="4922"/>
    <lineage>
        <taxon>Eukaryota</taxon>
        <taxon>Fungi</taxon>
        <taxon>Dikarya</taxon>
        <taxon>Ascomycota</taxon>
        <taxon>Saccharomycotina</taxon>
        <taxon>Pichiomycetes</taxon>
        <taxon>Pichiales</taxon>
        <taxon>Pichiaceae</taxon>
        <taxon>Komagataella</taxon>
    </lineage>
</organism>
<sequence>MVASMGLRARFAMPFGQMRSITSCSRSLAGFSYKLRFHQPISCLRLTPSRANSSVPQKKSKIEEPPIQIDKTTLHRIPGESVQSNKLIDRIPKFPLSKEAVPTLLPRPGVPMVGPNMPFRKMIEILESKSEPELIYEAEPHRLYFVFCACFALVFAVYGINVLTIGMELAWSTFDKNELALPMAPKVVNFIVQSLLTIGLACFPLGFALLFVYAPTRLVRRLWYVPGTKGEKPLVQILTHPLVPSRPSPIISIPIENLNRAQTSKVWTGRGFYGTVDSTIFFFLRETGRRFPWIVDRKGFFWGDGRIHDYLFGKESIEEAEKGLSYDQKIGIMNQRKKAGEEKLKKELGTGWRYKAQAKLLKEDISKLKKIVKQVPGSNSEKKKLK</sequence>
<name>A0A1B2JHM5_PICPA</name>
<keyword evidence="1" id="KW-0472">Membrane</keyword>
<evidence type="ECO:0000313" key="2">
    <source>
        <dbReference type="EMBL" id="ANZ77536.1"/>
    </source>
</evidence>
<dbReference type="Proteomes" id="UP000094565">
    <property type="component" value="Chromosome 4"/>
</dbReference>
<evidence type="ECO:0000256" key="1">
    <source>
        <dbReference type="SAM" id="Phobius"/>
    </source>
</evidence>
<protein>
    <submittedName>
        <fullName evidence="2">BA75_04594T0</fullName>
    </submittedName>
</protein>
<keyword evidence="1" id="KW-0812">Transmembrane</keyword>
<dbReference type="EMBL" id="CP014587">
    <property type="protein sequence ID" value="ANZ77536.1"/>
    <property type="molecule type" value="Genomic_DNA"/>
</dbReference>